<dbReference type="AlphaFoldDB" id="A0A061HVZ8"/>
<accession>A0A061HVZ8</accession>
<reference evidence="2" key="1">
    <citation type="journal article" date="2013" name="Nat. Biotechnol.">
        <title>Chinese hamster genome sequenced from sorted chromosomes.</title>
        <authorList>
            <person name="Brinkrolf K."/>
            <person name="Rupp O."/>
            <person name="Laux H."/>
            <person name="Kollin F."/>
            <person name="Ernst W."/>
            <person name="Linke B."/>
            <person name="Kofler R."/>
            <person name="Romand S."/>
            <person name="Hesse F."/>
            <person name="Budach W.E."/>
            <person name="Galosy S."/>
            <person name="Muller D."/>
            <person name="Noll T."/>
            <person name="Wienberg J."/>
            <person name="Jostock T."/>
            <person name="Leonard M."/>
            <person name="Grillari J."/>
            <person name="Tauch A."/>
            <person name="Goesmann A."/>
            <person name="Helk B."/>
            <person name="Mott J.E."/>
            <person name="Puhler A."/>
            <person name="Borth N."/>
        </authorList>
    </citation>
    <scope>NUCLEOTIDE SEQUENCE [LARGE SCALE GENOMIC DNA]</scope>
    <source>
        <strain evidence="2">17A/GY</strain>
    </source>
</reference>
<dbReference type="InterPro" id="IPR050150">
    <property type="entry name" value="IgV_Light_Chain"/>
</dbReference>
<protein>
    <submittedName>
        <fullName evidence="1">Ig kappa chain V-III region MOPC 63-like protein</fullName>
    </submittedName>
</protein>
<sequence>MKRNQDSLPNSLIYNEFHLASGVPARFSGDSAELDFTLTIHPVEADDIATYYCQQGIESPPTALCVSAKTSWIPEY</sequence>
<dbReference type="PANTHER" id="PTHR23267">
    <property type="entry name" value="IMMUNOGLOBULIN LIGHT CHAIN"/>
    <property type="match status" value="1"/>
</dbReference>
<dbReference type="Gene3D" id="2.60.40.10">
    <property type="entry name" value="Immunoglobulins"/>
    <property type="match status" value="1"/>
</dbReference>
<name>A0A061HVZ8_CRIGR</name>
<organism evidence="1 2">
    <name type="scientific">Cricetulus griseus</name>
    <name type="common">Chinese hamster</name>
    <name type="synonym">Cricetulus barabensis griseus</name>
    <dbReference type="NCBI Taxonomy" id="10029"/>
    <lineage>
        <taxon>Eukaryota</taxon>
        <taxon>Metazoa</taxon>
        <taxon>Chordata</taxon>
        <taxon>Craniata</taxon>
        <taxon>Vertebrata</taxon>
        <taxon>Euteleostomi</taxon>
        <taxon>Mammalia</taxon>
        <taxon>Eutheria</taxon>
        <taxon>Euarchontoglires</taxon>
        <taxon>Glires</taxon>
        <taxon>Rodentia</taxon>
        <taxon>Myomorpha</taxon>
        <taxon>Muroidea</taxon>
        <taxon>Cricetidae</taxon>
        <taxon>Cricetinae</taxon>
        <taxon>Cricetulus</taxon>
    </lineage>
</organism>
<dbReference type="InterPro" id="IPR036179">
    <property type="entry name" value="Ig-like_dom_sf"/>
</dbReference>
<dbReference type="Proteomes" id="UP000030759">
    <property type="component" value="Unassembled WGS sequence"/>
</dbReference>
<evidence type="ECO:0000313" key="1">
    <source>
        <dbReference type="EMBL" id="ERE66750.1"/>
    </source>
</evidence>
<dbReference type="EMBL" id="KE682598">
    <property type="protein sequence ID" value="ERE66750.1"/>
    <property type="molecule type" value="Genomic_DNA"/>
</dbReference>
<dbReference type="InterPro" id="IPR013783">
    <property type="entry name" value="Ig-like_fold"/>
</dbReference>
<evidence type="ECO:0000313" key="2">
    <source>
        <dbReference type="Proteomes" id="UP000030759"/>
    </source>
</evidence>
<dbReference type="SUPFAM" id="SSF48726">
    <property type="entry name" value="Immunoglobulin"/>
    <property type="match status" value="1"/>
</dbReference>
<proteinExistence type="predicted"/>
<gene>
    <name evidence="1" type="ORF">H671_8g19186</name>
</gene>